<reference evidence="11" key="1">
    <citation type="submission" date="2018-02" db="EMBL/GenBank/DDBJ databases">
        <authorList>
            <person name="Hausmann B."/>
        </authorList>
    </citation>
    <scope>NUCLEOTIDE SEQUENCE [LARGE SCALE GENOMIC DNA]</scope>
    <source>
        <strain evidence="11">Peat soil MAG SbA1</strain>
    </source>
</reference>
<feature type="domain" description="Response regulatory" evidence="8">
    <location>
        <begin position="2"/>
        <end position="116"/>
    </location>
</feature>
<dbReference type="PROSITE" id="PS50110">
    <property type="entry name" value="RESPONSE_REGULATORY"/>
    <property type="match status" value="1"/>
</dbReference>
<dbReference type="EMBL" id="OMOD01000127">
    <property type="protein sequence ID" value="SPF41041.1"/>
    <property type="molecule type" value="Genomic_DNA"/>
</dbReference>
<organism evidence="10 11">
    <name type="scientific">Candidatus Sulfotelmatobacter kueseliae</name>
    <dbReference type="NCBI Taxonomy" id="2042962"/>
    <lineage>
        <taxon>Bacteria</taxon>
        <taxon>Pseudomonadati</taxon>
        <taxon>Acidobacteriota</taxon>
        <taxon>Terriglobia</taxon>
        <taxon>Terriglobales</taxon>
        <taxon>Candidatus Korobacteraceae</taxon>
        <taxon>Candidatus Sulfotelmatobacter</taxon>
    </lineage>
</organism>
<keyword evidence="5" id="KW-0804">Transcription</keyword>
<feature type="modified residue" description="4-aspartylphosphate" evidence="6">
    <location>
        <position position="51"/>
    </location>
</feature>
<dbReference type="GO" id="GO:0000156">
    <property type="term" value="F:phosphorelay response regulator activity"/>
    <property type="evidence" value="ECO:0007669"/>
    <property type="project" value="TreeGrafter"/>
</dbReference>
<keyword evidence="4 7" id="KW-0238">DNA-binding</keyword>
<dbReference type="Pfam" id="PF00072">
    <property type="entry name" value="Response_reg"/>
    <property type="match status" value="1"/>
</dbReference>
<accession>A0A2U3KN13</accession>
<evidence type="ECO:0000259" key="9">
    <source>
        <dbReference type="PROSITE" id="PS51755"/>
    </source>
</evidence>
<dbReference type="SUPFAM" id="SSF52172">
    <property type="entry name" value="CheY-like"/>
    <property type="match status" value="1"/>
</dbReference>
<dbReference type="GO" id="GO:0005829">
    <property type="term" value="C:cytosol"/>
    <property type="evidence" value="ECO:0007669"/>
    <property type="project" value="TreeGrafter"/>
</dbReference>
<dbReference type="GO" id="GO:0032993">
    <property type="term" value="C:protein-DNA complex"/>
    <property type="evidence" value="ECO:0007669"/>
    <property type="project" value="TreeGrafter"/>
</dbReference>
<evidence type="ECO:0000256" key="2">
    <source>
        <dbReference type="ARBA" id="ARBA00023012"/>
    </source>
</evidence>
<feature type="domain" description="OmpR/PhoB-type" evidence="9">
    <location>
        <begin position="126"/>
        <end position="224"/>
    </location>
</feature>
<dbReference type="InterPro" id="IPR001789">
    <property type="entry name" value="Sig_transdc_resp-reg_receiver"/>
</dbReference>
<evidence type="ECO:0000313" key="11">
    <source>
        <dbReference type="Proteomes" id="UP000238701"/>
    </source>
</evidence>
<evidence type="ECO:0000313" key="10">
    <source>
        <dbReference type="EMBL" id="SPF41041.1"/>
    </source>
</evidence>
<dbReference type="SMART" id="SM00448">
    <property type="entry name" value="REC"/>
    <property type="match status" value="1"/>
</dbReference>
<dbReference type="FunFam" id="1.10.10.10:FF:000005">
    <property type="entry name" value="Two-component system response regulator"/>
    <property type="match status" value="1"/>
</dbReference>
<dbReference type="FunFam" id="3.40.50.2300:FF:000002">
    <property type="entry name" value="DNA-binding response regulator PhoP"/>
    <property type="match status" value="1"/>
</dbReference>
<evidence type="ECO:0000256" key="1">
    <source>
        <dbReference type="ARBA" id="ARBA00022553"/>
    </source>
</evidence>
<dbReference type="GO" id="GO:0000976">
    <property type="term" value="F:transcription cis-regulatory region binding"/>
    <property type="evidence" value="ECO:0007669"/>
    <property type="project" value="TreeGrafter"/>
</dbReference>
<dbReference type="InterPro" id="IPR001867">
    <property type="entry name" value="OmpR/PhoB-type_DNA-bd"/>
</dbReference>
<keyword evidence="1 6" id="KW-0597">Phosphoprotein</keyword>
<proteinExistence type="predicted"/>
<dbReference type="CDD" id="cd00383">
    <property type="entry name" value="trans_reg_C"/>
    <property type="match status" value="1"/>
</dbReference>
<keyword evidence="2" id="KW-0902">Two-component regulatory system</keyword>
<protein>
    <submittedName>
        <fullName evidence="10">Transcriptional regulatory protein CusR</fullName>
    </submittedName>
</protein>
<dbReference type="OrthoDB" id="9790442at2"/>
<gene>
    <name evidence="10" type="primary">cusR</name>
    <name evidence="10" type="ORF">SBA1_340083</name>
</gene>
<dbReference type="InterPro" id="IPR036388">
    <property type="entry name" value="WH-like_DNA-bd_sf"/>
</dbReference>
<dbReference type="GO" id="GO:0006355">
    <property type="term" value="P:regulation of DNA-templated transcription"/>
    <property type="evidence" value="ECO:0007669"/>
    <property type="project" value="InterPro"/>
</dbReference>
<dbReference type="AlphaFoldDB" id="A0A2U3KN13"/>
<keyword evidence="3" id="KW-0805">Transcription regulation</keyword>
<evidence type="ECO:0000256" key="6">
    <source>
        <dbReference type="PROSITE-ProRule" id="PRU00169"/>
    </source>
</evidence>
<evidence type="ECO:0000256" key="4">
    <source>
        <dbReference type="ARBA" id="ARBA00023125"/>
    </source>
</evidence>
<evidence type="ECO:0000256" key="5">
    <source>
        <dbReference type="ARBA" id="ARBA00023163"/>
    </source>
</evidence>
<dbReference type="PROSITE" id="PS51755">
    <property type="entry name" value="OMPR_PHOB"/>
    <property type="match status" value="1"/>
</dbReference>
<dbReference type="InterPro" id="IPR039420">
    <property type="entry name" value="WalR-like"/>
</dbReference>
<name>A0A2U3KN13_9BACT</name>
<sequence length="225" mass="25278">MRLLLVEDDLSIQQFLKRALVEAGFQVDAASNAKTGETMALEGIHDAFIIDLGLPDGDGLDLIARCRAQGSSAPVLILSARRSVDERVRGLEQGGDDYLTKPFALPELLARLRNLLRRSAVPQSESVRLQAADLQLDLVRREARRGDQLLQLTPQEFSLLEYLCRNEGRVVTRTMILDHVWRMRIDPATNVVDVHIYRLRSKVDHDAPRPLIHTIRGVGYVLKNA</sequence>
<dbReference type="Gene3D" id="3.40.50.2300">
    <property type="match status" value="1"/>
</dbReference>
<evidence type="ECO:0000256" key="7">
    <source>
        <dbReference type="PROSITE-ProRule" id="PRU01091"/>
    </source>
</evidence>
<dbReference type="PANTHER" id="PTHR48111">
    <property type="entry name" value="REGULATOR OF RPOS"/>
    <property type="match status" value="1"/>
</dbReference>
<dbReference type="PANTHER" id="PTHR48111:SF76">
    <property type="entry name" value="TWO-COMPONENT RESPONSE REGULATOR"/>
    <property type="match status" value="1"/>
</dbReference>
<dbReference type="Gene3D" id="6.10.250.690">
    <property type="match status" value="1"/>
</dbReference>
<dbReference type="SMART" id="SM00862">
    <property type="entry name" value="Trans_reg_C"/>
    <property type="match status" value="1"/>
</dbReference>
<dbReference type="Proteomes" id="UP000238701">
    <property type="component" value="Unassembled WGS sequence"/>
</dbReference>
<evidence type="ECO:0000256" key="3">
    <source>
        <dbReference type="ARBA" id="ARBA00023015"/>
    </source>
</evidence>
<dbReference type="Gene3D" id="1.10.10.10">
    <property type="entry name" value="Winged helix-like DNA-binding domain superfamily/Winged helix DNA-binding domain"/>
    <property type="match status" value="1"/>
</dbReference>
<dbReference type="Pfam" id="PF00486">
    <property type="entry name" value="Trans_reg_C"/>
    <property type="match status" value="1"/>
</dbReference>
<dbReference type="InterPro" id="IPR011006">
    <property type="entry name" value="CheY-like_superfamily"/>
</dbReference>
<evidence type="ECO:0000259" key="8">
    <source>
        <dbReference type="PROSITE" id="PS50110"/>
    </source>
</evidence>
<feature type="DNA-binding region" description="OmpR/PhoB-type" evidence="7">
    <location>
        <begin position="126"/>
        <end position="224"/>
    </location>
</feature>